<evidence type="ECO:0000256" key="1">
    <source>
        <dbReference type="SAM" id="Phobius"/>
    </source>
</evidence>
<organism evidence="2 3">
    <name type="scientific">Rhodopirellula baltica WH47</name>
    <dbReference type="NCBI Taxonomy" id="991778"/>
    <lineage>
        <taxon>Bacteria</taxon>
        <taxon>Pseudomonadati</taxon>
        <taxon>Planctomycetota</taxon>
        <taxon>Planctomycetia</taxon>
        <taxon>Pirellulales</taxon>
        <taxon>Pirellulaceae</taxon>
        <taxon>Rhodopirellula</taxon>
    </lineage>
</organism>
<proteinExistence type="predicted"/>
<name>F2ARK5_RHOBT</name>
<comment type="caution">
    <text evidence="2">The sequence shown here is derived from an EMBL/GenBank/DDBJ whole genome shotgun (WGS) entry which is preliminary data.</text>
</comment>
<keyword evidence="1" id="KW-1133">Transmembrane helix</keyword>
<dbReference type="EMBL" id="AFAR01000127">
    <property type="protein sequence ID" value="EGF27718.1"/>
    <property type="molecule type" value="Genomic_DNA"/>
</dbReference>
<feature type="transmembrane region" description="Helical" evidence="1">
    <location>
        <begin position="12"/>
        <end position="45"/>
    </location>
</feature>
<keyword evidence="1" id="KW-0472">Membrane</keyword>
<evidence type="ECO:0000313" key="2">
    <source>
        <dbReference type="EMBL" id="EGF27718.1"/>
    </source>
</evidence>
<dbReference type="PATRIC" id="fig|991778.3.peg.2484"/>
<accession>F2ARK5</accession>
<reference evidence="2 3" key="1">
    <citation type="journal article" date="2013" name="Mar. Genomics">
        <title>Expression of sulfatases in Rhodopirellula baltica and the diversity of sulfatases in the genus Rhodopirellula.</title>
        <authorList>
            <person name="Wegner C.E."/>
            <person name="Richter-Heitmann T."/>
            <person name="Klindworth A."/>
            <person name="Klockow C."/>
            <person name="Richter M."/>
            <person name="Achstetter T."/>
            <person name="Glockner F.O."/>
            <person name="Harder J."/>
        </authorList>
    </citation>
    <scope>NUCLEOTIDE SEQUENCE [LARGE SCALE GENOMIC DNA]</scope>
    <source>
        <strain evidence="2 3">WH47</strain>
    </source>
</reference>
<dbReference type="Proteomes" id="UP000006222">
    <property type="component" value="Unassembled WGS sequence"/>
</dbReference>
<sequence>MQSMKPKSTRPTMYDIVGMIVGTLFSVVIGFLLGAAIAVGIGVYSQAQNPEDVSAGSVAIIGILTGPLFAFVGGLFGLVTSVSFFMKRREGIDAAKRE</sequence>
<dbReference type="AlphaFoldDB" id="F2ARK5"/>
<gene>
    <name evidence="2" type="ORF">RBWH47_01907</name>
</gene>
<feature type="transmembrane region" description="Helical" evidence="1">
    <location>
        <begin position="57"/>
        <end position="79"/>
    </location>
</feature>
<protein>
    <submittedName>
        <fullName evidence="2">Uncharacterized protein</fullName>
    </submittedName>
</protein>
<keyword evidence="1" id="KW-0812">Transmembrane</keyword>
<evidence type="ECO:0000313" key="3">
    <source>
        <dbReference type="Proteomes" id="UP000006222"/>
    </source>
</evidence>